<keyword evidence="1" id="KW-0732">Signal</keyword>
<organism evidence="2 3">
    <name type="scientific">Bimuria novae-zelandiae CBS 107.79</name>
    <dbReference type="NCBI Taxonomy" id="1447943"/>
    <lineage>
        <taxon>Eukaryota</taxon>
        <taxon>Fungi</taxon>
        <taxon>Dikarya</taxon>
        <taxon>Ascomycota</taxon>
        <taxon>Pezizomycotina</taxon>
        <taxon>Dothideomycetes</taxon>
        <taxon>Pleosporomycetidae</taxon>
        <taxon>Pleosporales</taxon>
        <taxon>Massarineae</taxon>
        <taxon>Didymosphaeriaceae</taxon>
        <taxon>Bimuria</taxon>
    </lineage>
</organism>
<dbReference type="AlphaFoldDB" id="A0A6A5UZJ9"/>
<evidence type="ECO:0008006" key="4">
    <source>
        <dbReference type="Google" id="ProtNLM"/>
    </source>
</evidence>
<sequence length="76" mass="8506">MLCLWPKLWLGYGAFISPQLALSSIVASGRVSWENVTGPDVSLLGAMVRRERFRVTYPSVSMPAERKQSEGFQMQS</sequence>
<evidence type="ECO:0000313" key="3">
    <source>
        <dbReference type="Proteomes" id="UP000800036"/>
    </source>
</evidence>
<evidence type="ECO:0000256" key="1">
    <source>
        <dbReference type="SAM" id="SignalP"/>
    </source>
</evidence>
<name>A0A6A5UZJ9_9PLEO</name>
<keyword evidence="3" id="KW-1185">Reference proteome</keyword>
<proteinExistence type="predicted"/>
<feature type="chain" id="PRO_5025634521" description="Secreted protein" evidence="1">
    <location>
        <begin position="22"/>
        <end position="76"/>
    </location>
</feature>
<gene>
    <name evidence="2" type="ORF">BU23DRAFT_557209</name>
</gene>
<dbReference type="Proteomes" id="UP000800036">
    <property type="component" value="Unassembled WGS sequence"/>
</dbReference>
<reference evidence="2" key="1">
    <citation type="journal article" date="2020" name="Stud. Mycol.">
        <title>101 Dothideomycetes genomes: a test case for predicting lifestyles and emergence of pathogens.</title>
        <authorList>
            <person name="Haridas S."/>
            <person name="Albert R."/>
            <person name="Binder M."/>
            <person name="Bloem J."/>
            <person name="Labutti K."/>
            <person name="Salamov A."/>
            <person name="Andreopoulos B."/>
            <person name="Baker S."/>
            <person name="Barry K."/>
            <person name="Bills G."/>
            <person name="Bluhm B."/>
            <person name="Cannon C."/>
            <person name="Castanera R."/>
            <person name="Culley D."/>
            <person name="Daum C."/>
            <person name="Ezra D."/>
            <person name="Gonzalez J."/>
            <person name="Henrissat B."/>
            <person name="Kuo A."/>
            <person name="Liang C."/>
            <person name="Lipzen A."/>
            <person name="Lutzoni F."/>
            <person name="Magnuson J."/>
            <person name="Mondo S."/>
            <person name="Nolan M."/>
            <person name="Ohm R."/>
            <person name="Pangilinan J."/>
            <person name="Park H.-J."/>
            <person name="Ramirez L."/>
            <person name="Alfaro M."/>
            <person name="Sun H."/>
            <person name="Tritt A."/>
            <person name="Yoshinaga Y."/>
            <person name="Zwiers L.-H."/>
            <person name="Turgeon B."/>
            <person name="Goodwin S."/>
            <person name="Spatafora J."/>
            <person name="Crous P."/>
            <person name="Grigoriev I."/>
        </authorList>
    </citation>
    <scope>NUCLEOTIDE SEQUENCE</scope>
    <source>
        <strain evidence="2">CBS 107.79</strain>
    </source>
</reference>
<evidence type="ECO:0000313" key="2">
    <source>
        <dbReference type="EMBL" id="KAF1970048.1"/>
    </source>
</evidence>
<dbReference type="EMBL" id="ML976704">
    <property type="protein sequence ID" value="KAF1970048.1"/>
    <property type="molecule type" value="Genomic_DNA"/>
</dbReference>
<protein>
    <recommendedName>
        <fullName evidence="4">Secreted protein</fullName>
    </recommendedName>
</protein>
<feature type="signal peptide" evidence="1">
    <location>
        <begin position="1"/>
        <end position="21"/>
    </location>
</feature>
<accession>A0A6A5UZJ9</accession>